<sequence length="96" mass="10837">MNEFGLQRLCFKLINNAAKQQQQQRIQILLIMTQIDETQTTRASSKHKSKRKQSTDVKPIASIGILCEFTGDIYSPNDLWDALKESRDVGGATPND</sequence>
<dbReference type="AlphaFoldDB" id="A0A819HPD9"/>
<gene>
    <name evidence="1" type="ORF">OKA104_LOCUS24513</name>
</gene>
<proteinExistence type="predicted"/>
<accession>A0A819HPD9</accession>
<organism evidence="1 2">
    <name type="scientific">Adineta steineri</name>
    <dbReference type="NCBI Taxonomy" id="433720"/>
    <lineage>
        <taxon>Eukaryota</taxon>
        <taxon>Metazoa</taxon>
        <taxon>Spiralia</taxon>
        <taxon>Gnathifera</taxon>
        <taxon>Rotifera</taxon>
        <taxon>Eurotatoria</taxon>
        <taxon>Bdelloidea</taxon>
        <taxon>Adinetida</taxon>
        <taxon>Adinetidae</taxon>
        <taxon>Adineta</taxon>
    </lineage>
</organism>
<dbReference type="Proteomes" id="UP000663881">
    <property type="component" value="Unassembled WGS sequence"/>
</dbReference>
<evidence type="ECO:0000313" key="1">
    <source>
        <dbReference type="EMBL" id="CAF3907088.1"/>
    </source>
</evidence>
<reference evidence="1" key="1">
    <citation type="submission" date="2021-02" db="EMBL/GenBank/DDBJ databases">
        <authorList>
            <person name="Nowell W R."/>
        </authorList>
    </citation>
    <scope>NUCLEOTIDE SEQUENCE</scope>
</reference>
<evidence type="ECO:0000313" key="2">
    <source>
        <dbReference type="Proteomes" id="UP000663881"/>
    </source>
</evidence>
<comment type="caution">
    <text evidence="1">The sequence shown here is derived from an EMBL/GenBank/DDBJ whole genome shotgun (WGS) entry which is preliminary data.</text>
</comment>
<protein>
    <submittedName>
        <fullName evidence="1">Uncharacterized protein</fullName>
    </submittedName>
</protein>
<name>A0A819HPD9_9BILA</name>
<dbReference type="EMBL" id="CAJOAY010001968">
    <property type="protein sequence ID" value="CAF3907088.1"/>
    <property type="molecule type" value="Genomic_DNA"/>
</dbReference>